<evidence type="ECO:0000313" key="2">
    <source>
        <dbReference type="EMBL" id="CAJ23522.1"/>
    </source>
</evidence>
<organism evidence="3">
    <name type="scientific">Xanthomonas euvesicatoria pv. vesicatoria (strain 85-10)</name>
    <name type="common">Xanthomonas campestris pv. vesicatoria</name>
    <dbReference type="NCBI Taxonomy" id="316273"/>
    <lineage>
        <taxon>Bacteria</taxon>
        <taxon>Pseudomonadati</taxon>
        <taxon>Pseudomonadota</taxon>
        <taxon>Gammaproteobacteria</taxon>
        <taxon>Lysobacterales</taxon>
        <taxon>Lysobacteraceae</taxon>
        <taxon>Xanthomonas</taxon>
    </lineage>
</organism>
<sequence length="184" mass="20176">MTEVKNELSNQATSSLRVGTTLFNVILSAFFALIFFGSPVVLNEAESRAVFDYLLYIGPAVSAIIAGFGLYVSKGKRIFGIGVDGLFFCVSASFLFLCVVAYAFSKGYLATMLSQSLGVFLLLPLLWILSSLIGKKISIGIVSFLVVFIFAVVFAFAWIYVVSEYKLERPGLIMEAVIKFLFSH</sequence>
<dbReference type="Proteomes" id="UP000007069">
    <property type="component" value="Chromosome"/>
</dbReference>
<reference evidence="2 3" key="1">
    <citation type="journal article" date="2005" name="J. Bacteriol.">
        <title>Insights into genome plasticity and pathogenicity of the plant pathogenic Bacterium Xanthomonas campestris pv. vesicatoria revealed by the complete genome sequence.</title>
        <authorList>
            <person name="Thieme F."/>
            <person name="Koebnik R."/>
            <person name="Bekel T."/>
            <person name="Berger C."/>
            <person name="Boch J."/>
            <person name="Buettner D."/>
            <person name="Caldana C."/>
            <person name="Gaigalat L."/>
            <person name="Goesmann A."/>
            <person name="Kay S."/>
            <person name="Kirchner O."/>
            <person name="Lanz C."/>
            <person name="Linke B."/>
            <person name="McHardy A.C."/>
            <person name="Meyer F."/>
            <person name="Mittenhuber G."/>
            <person name="Nies D.H."/>
            <person name="Niesbach-Kloesgen U."/>
            <person name="Patschkowski T."/>
            <person name="Rueckert C."/>
            <person name="Rupp O."/>
            <person name="Schneicker S."/>
            <person name="Schuster S.C."/>
            <person name="Vorhoelter F.J."/>
            <person name="Weber E."/>
            <person name="Puehler A."/>
            <person name="Bonas U."/>
            <person name="Bartels D."/>
            <person name="Kaiser O."/>
        </authorList>
    </citation>
    <scope>NUCLEOTIDE SEQUENCE [LARGE SCALE GENOMIC DNA]</scope>
    <source>
        <strain evidence="2 3">85-10</strain>
    </source>
</reference>
<feature type="transmembrane region" description="Helical" evidence="1">
    <location>
        <begin position="141"/>
        <end position="161"/>
    </location>
</feature>
<proteinExistence type="predicted"/>
<name>Q3BUI7_XANE5</name>
<dbReference type="EMBL" id="AM039952">
    <property type="protein sequence ID" value="CAJ23522.1"/>
    <property type="molecule type" value="Genomic_DNA"/>
</dbReference>
<dbReference type="RefSeq" id="WP_011347162.1">
    <property type="nucleotide sequence ID" value="NC_007508.1"/>
</dbReference>
<protein>
    <submittedName>
        <fullName evidence="2">Putative membrane protein</fullName>
    </submittedName>
</protein>
<feature type="transmembrane region" description="Helical" evidence="1">
    <location>
        <begin position="53"/>
        <end position="73"/>
    </location>
</feature>
<keyword evidence="1" id="KW-0812">Transmembrane</keyword>
<accession>Q3BUI7</accession>
<feature type="transmembrane region" description="Helical" evidence="1">
    <location>
        <begin position="85"/>
        <end position="104"/>
    </location>
</feature>
<dbReference type="HOGENOM" id="CLU_1467656_0_0_6"/>
<dbReference type="AlphaFoldDB" id="Q3BUI7"/>
<dbReference type="KEGG" id="xcv:XCV1845"/>
<gene>
    <name evidence="2" type="ordered locus">XCV1845</name>
</gene>
<evidence type="ECO:0000256" key="1">
    <source>
        <dbReference type="SAM" id="Phobius"/>
    </source>
</evidence>
<feature type="transmembrane region" description="Helical" evidence="1">
    <location>
        <begin position="110"/>
        <end position="129"/>
    </location>
</feature>
<feature type="transmembrane region" description="Helical" evidence="1">
    <location>
        <begin position="21"/>
        <end position="41"/>
    </location>
</feature>
<keyword evidence="1" id="KW-0472">Membrane</keyword>
<evidence type="ECO:0000313" key="3">
    <source>
        <dbReference type="Proteomes" id="UP000007069"/>
    </source>
</evidence>
<keyword evidence="1" id="KW-1133">Transmembrane helix</keyword>